<reference evidence="3 4" key="1">
    <citation type="submission" date="2020-03" db="EMBL/GenBank/DDBJ databases">
        <title>Genomic Encyclopedia of Type Strains, Phase IV (KMG-IV): sequencing the most valuable type-strain genomes for metagenomic binning, comparative biology and taxonomic classification.</title>
        <authorList>
            <person name="Goeker M."/>
        </authorList>
    </citation>
    <scope>NUCLEOTIDE SEQUENCE [LARGE SCALE GENOMIC DNA]</scope>
    <source>
        <strain evidence="3 4">DSM 103870</strain>
    </source>
</reference>
<feature type="transmembrane region" description="Helical" evidence="1">
    <location>
        <begin position="415"/>
        <end position="432"/>
    </location>
</feature>
<keyword evidence="1" id="KW-0472">Membrane</keyword>
<keyword evidence="1" id="KW-0812">Transmembrane</keyword>
<keyword evidence="1" id="KW-1133">Transmembrane helix</keyword>
<feature type="transmembrane region" description="Helical" evidence="1">
    <location>
        <begin position="504"/>
        <end position="526"/>
    </location>
</feature>
<proteinExistence type="predicted"/>
<dbReference type="InterPro" id="IPR007890">
    <property type="entry name" value="CHASE2"/>
</dbReference>
<evidence type="ECO:0000256" key="1">
    <source>
        <dbReference type="SAM" id="Phobius"/>
    </source>
</evidence>
<feature type="transmembrane region" description="Helical" evidence="1">
    <location>
        <begin position="20"/>
        <end position="37"/>
    </location>
</feature>
<gene>
    <name evidence="3" type="ORF">FHS82_002980</name>
</gene>
<dbReference type="SMART" id="SM01080">
    <property type="entry name" value="CHASE2"/>
    <property type="match status" value="1"/>
</dbReference>
<keyword evidence="4" id="KW-1185">Reference proteome</keyword>
<feature type="domain" description="CHASE2" evidence="2">
    <location>
        <begin position="41"/>
        <end position="436"/>
    </location>
</feature>
<dbReference type="EMBL" id="JAASQI010000007">
    <property type="protein sequence ID" value="NIJ59125.1"/>
    <property type="molecule type" value="Genomic_DNA"/>
</dbReference>
<evidence type="ECO:0000259" key="2">
    <source>
        <dbReference type="SMART" id="SM01080"/>
    </source>
</evidence>
<feature type="transmembrane region" description="Helical" evidence="1">
    <location>
        <begin position="464"/>
        <end position="483"/>
    </location>
</feature>
<protein>
    <submittedName>
        <fullName evidence="3">CHASE2 domain-containing sensor protein</fullName>
    </submittedName>
</protein>
<name>A0ABX0V5Q9_9HYPH</name>
<organism evidence="3 4">
    <name type="scientific">Pseudochelatococcus lubricantis</name>
    <dbReference type="NCBI Taxonomy" id="1538102"/>
    <lineage>
        <taxon>Bacteria</taxon>
        <taxon>Pseudomonadati</taxon>
        <taxon>Pseudomonadota</taxon>
        <taxon>Alphaproteobacteria</taxon>
        <taxon>Hyphomicrobiales</taxon>
        <taxon>Chelatococcaceae</taxon>
        <taxon>Pseudochelatococcus</taxon>
    </lineage>
</organism>
<comment type="caution">
    <text evidence="3">The sequence shown here is derived from an EMBL/GenBank/DDBJ whole genome shotgun (WGS) entry which is preliminary data.</text>
</comment>
<accession>A0ABX0V5Q9</accession>
<feature type="transmembrane region" description="Helical" evidence="1">
    <location>
        <begin position="439"/>
        <end position="458"/>
    </location>
</feature>
<evidence type="ECO:0000313" key="4">
    <source>
        <dbReference type="Proteomes" id="UP001429580"/>
    </source>
</evidence>
<dbReference type="Pfam" id="PF05226">
    <property type="entry name" value="CHASE2"/>
    <property type="match status" value="1"/>
</dbReference>
<dbReference type="Proteomes" id="UP001429580">
    <property type="component" value="Unassembled WGS sequence"/>
</dbReference>
<evidence type="ECO:0000313" key="3">
    <source>
        <dbReference type="EMBL" id="NIJ59125.1"/>
    </source>
</evidence>
<sequence>MRCFRGLSARYPRVRELFRAVVLVLAIILFGLFSNLPEKIPQFLERMVTPDWAVWLALKSNSAPQAQRPVSLIEFDDETFRHWGHPPRFPRDELYGLVRFAARGGAEAIIVDVDLTASADEKEFDELLSFLNAYENEQARNGSNIVPLLLVRRLWPLVDAGGNVSVPTYNMRGRDALAGKLADLESFMQSAEFVLWVNALLERDERGVVRTWSIARLTCNPPYPQFPTAFLSPGTVVGELVHTPEPLLALKRAKGVAKHVAELRCGPQASKGSTVPSFLKTGFLAGPNWNLPIPFVFRFTPGTREFSAAMATDRYGRLRNLVTAFSARNLVSPYMMENKSFARLDCAAIHAEEAVLRGAAPGCDLIGDRIVVIGATHIDTGDHHVTPLGTMPGMHILANIASGGSAVIMDAQDDARLLEWAPIAFALSWLLLSSFLRPLLFGLFAVSLVLAIVVLGSLAGFSPASLSSTIFKGTVLYGFALLLRRFYVMVSRRLSQFTGLVRRLAARIAGPSTTGILVCAAAIVAAHPDSAHAQTPVGVVSHFEPVPQSSSAVLIRRANQSERSLRIAEELLEGDVIRVPNRDVTVHIMRSGGSHVICEVTARNSECSWQAQGSGFWRQLPQYWTEIVDMLNPSPVAANSVTRGPGQEQNDPLRIPVSKGVRQNLLRSSGGVPVIWFGGKPPFRMTLRSGEAEVDKGETSQRFIALPYEELCSADSTYFKVRDNAGGEADINFTCVDALPPNEIAALYEHMLQADRTFILATFLSRLDNGAWTLEAVQQVRRIPEPSLAARMFVEKLFSGNYP</sequence>
<dbReference type="RefSeq" id="WP_166954195.1">
    <property type="nucleotide sequence ID" value="NZ_JAASQI010000007.1"/>
</dbReference>